<dbReference type="AlphaFoldDB" id="A0AAV1J348"/>
<dbReference type="Proteomes" id="UP001497472">
    <property type="component" value="Unassembled WGS sequence"/>
</dbReference>
<organism evidence="1 2">
    <name type="scientific">Leptosia nina</name>
    <dbReference type="NCBI Taxonomy" id="320188"/>
    <lineage>
        <taxon>Eukaryota</taxon>
        <taxon>Metazoa</taxon>
        <taxon>Ecdysozoa</taxon>
        <taxon>Arthropoda</taxon>
        <taxon>Hexapoda</taxon>
        <taxon>Insecta</taxon>
        <taxon>Pterygota</taxon>
        <taxon>Neoptera</taxon>
        <taxon>Endopterygota</taxon>
        <taxon>Lepidoptera</taxon>
        <taxon>Glossata</taxon>
        <taxon>Ditrysia</taxon>
        <taxon>Papilionoidea</taxon>
        <taxon>Pieridae</taxon>
        <taxon>Pierinae</taxon>
        <taxon>Leptosia</taxon>
    </lineage>
</organism>
<evidence type="ECO:0008006" key="3">
    <source>
        <dbReference type="Google" id="ProtNLM"/>
    </source>
</evidence>
<reference evidence="1 2" key="1">
    <citation type="submission" date="2023-11" db="EMBL/GenBank/DDBJ databases">
        <authorList>
            <person name="Okamura Y."/>
        </authorList>
    </citation>
    <scope>NUCLEOTIDE SEQUENCE [LARGE SCALE GENOMIC DNA]</scope>
</reference>
<protein>
    <recommendedName>
        <fullName evidence="3">Secreted protein</fullName>
    </recommendedName>
</protein>
<accession>A0AAV1J348</accession>
<sequence>MCQRAVPSPDVSVHVARGLLACGGRYRLWFLCACVGAIDVFLSTCERRGAIKVWCQVNTATVPHSVCALLHKTQRQRTLQRERAQV</sequence>
<proteinExistence type="predicted"/>
<comment type="caution">
    <text evidence="1">The sequence shown here is derived from an EMBL/GenBank/DDBJ whole genome shotgun (WGS) entry which is preliminary data.</text>
</comment>
<evidence type="ECO:0000313" key="2">
    <source>
        <dbReference type="Proteomes" id="UP001497472"/>
    </source>
</evidence>
<keyword evidence="2" id="KW-1185">Reference proteome</keyword>
<dbReference type="EMBL" id="CAVLEF010000003">
    <property type="protein sequence ID" value="CAK1542824.1"/>
    <property type="molecule type" value="Genomic_DNA"/>
</dbReference>
<evidence type="ECO:0000313" key="1">
    <source>
        <dbReference type="EMBL" id="CAK1542824.1"/>
    </source>
</evidence>
<name>A0AAV1J348_9NEOP</name>
<gene>
    <name evidence="1" type="ORF">LNINA_LOCUS2677</name>
</gene>